<sequence>MDTSKYFELTRKHPPKTKLKSRPLPKAKQAYLDTFEDLEAALQILEIKYEKLFQFKSTKHWRYDFHLIEHRILIEIAGGPWSGGRKGKLASKAWSLDKYDEAWEKGYTVIRIESSTRYKIDESGPTQIEACHADQWLKSLKRHKFNEPDQTISTD</sequence>
<protein>
    <recommendedName>
        <fullName evidence="3">DUF559 domain-containing protein</fullName>
    </recommendedName>
</protein>
<evidence type="ECO:0000313" key="1">
    <source>
        <dbReference type="EMBL" id="MDH0562888.1"/>
    </source>
</evidence>
<evidence type="ECO:0000313" key="2">
    <source>
        <dbReference type="Proteomes" id="UP001159329"/>
    </source>
</evidence>
<evidence type="ECO:0008006" key="3">
    <source>
        <dbReference type="Google" id="ProtNLM"/>
    </source>
</evidence>
<dbReference type="AlphaFoldDB" id="A0AA42IAZ4"/>
<reference evidence="1" key="1">
    <citation type="submission" date="2022-09" db="EMBL/GenBank/DDBJ databases">
        <title>Intensive care unit water sources are persistently colonized with multi-drug resistant bacteria and are the site of extensive horizontal gene transfer of antibiotic resistance genes.</title>
        <authorList>
            <person name="Diorio-Toth L."/>
        </authorList>
    </citation>
    <scope>NUCLEOTIDE SEQUENCE</scope>
    <source>
        <strain evidence="1">GD04005</strain>
    </source>
</reference>
<dbReference type="Proteomes" id="UP001159329">
    <property type="component" value="Unassembled WGS sequence"/>
</dbReference>
<dbReference type="RefSeq" id="WP_279694533.1">
    <property type="nucleotide sequence ID" value="NZ_JAOEEO010000001.1"/>
</dbReference>
<dbReference type="Gene3D" id="3.40.960.10">
    <property type="entry name" value="VSR Endonuclease"/>
    <property type="match status" value="1"/>
</dbReference>
<organism evidence="1 2">
    <name type="scientific">Acinetobacter courvalinii</name>
    <dbReference type="NCBI Taxonomy" id="280147"/>
    <lineage>
        <taxon>Bacteria</taxon>
        <taxon>Pseudomonadati</taxon>
        <taxon>Pseudomonadota</taxon>
        <taxon>Gammaproteobacteria</taxon>
        <taxon>Moraxellales</taxon>
        <taxon>Moraxellaceae</taxon>
        <taxon>Acinetobacter</taxon>
    </lineage>
</organism>
<proteinExistence type="predicted"/>
<dbReference type="EMBL" id="JAOEEO010000001">
    <property type="protein sequence ID" value="MDH0562888.1"/>
    <property type="molecule type" value="Genomic_DNA"/>
</dbReference>
<name>A0AA42IAZ4_9GAMM</name>
<comment type="caution">
    <text evidence="1">The sequence shown here is derived from an EMBL/GenBank/DDBJ whole genome shotgun (WGS) entry which is preliminary data.</text>
</comment>
<accession>A0AA42IAZ4</accession>
<gene>
    <name evidence="1" type="ORF">N7644_04235</name>
</gene>